<keyword evidence="4" id="KW-0472">Membrane</keyword>
<sequence length="513" mass="58754">MSCLWVAAAVLFAVKIIQKAAFVFQQCRYQKRRLLYWLKEHSFLFHKYLLAHLFLWTVFFLFRQKNILVIGLCIEGLAVLLWRRLEDDRPAITARMKRLLSVCFLLVAVSAWGCSYHFAAMWLYALFFPLWCWILFFAVALLLTPIEYLIKRCYVRMAKQKLRSLRTLKKVGITGSYGKTSTKQILLHLIRLEFNTCASPASFNNEMGLTRTIREHLKPRHEVFLAEMGADHVKEITRLAALIKPSIAIITGIAPQHLQTFGSMEHILREKMQLVEALPANGTAIINMDNPYIRSYAIQNHCRIIRYGIDSADVDLRAVHVKVNHYGTSFLLLYEGQSIPLHTHLLGKQHVLNILAAIACARTLGISWDIIRKRVAQIPDVAHRMQLLCQRDYYVIDNAYNSNPASAAYALEVLSQMKGRKIVMTPGFVDLGDYQKEAHRTFGKQIAQCASIVILVGRHQIQAIYDGLLEACFAKEAIHIATDREMAFTILRRLVKSGDIVLIENDLPQVFNR</sequence>
<dbReference type="Proteomes" id="UP001524435">
    <property type="component" value="Unassembled WGS sequence"/>
</dbReference>
<dbReference type="Pfam" id="PF08245">
    <property type="entry name" value="Mur_ligase_M"/>
    <property type="match status" value="1"/>
</dbReference>
<evidence type="ECO:0000256" key="2">
    <source>
        <dbReference type="ARBA" id="ARBA00022741"/>
    </source>
</evidence>
<dbReference type="SUPFAM" id="SSF53244">
    <property type="entry name" value="MurD-like peptide ligases, peptide-binding domain"/>
    <property type="match status" value="1"/>
</dbReference>
<feature type="domain" description="Mur ligase C-terminal" evidence="5">
    <location>
        <begin position="383"/>
        <end position="503"/>
    </location>
</feature>
<keyword evidence="4" id="KW-0812">Transmembrane</keyword>
<feature type="transmembrane region" description="Helical" evidence="4">
    <location>
        <begin position="125"/>
        <end position="150"/>
    </location>
</feature>
<dbReference type="GO" id="GO:0016874">
    <property type="term" value="F:ligase activity"/>
    <property type="evidence" value="ECO:0007669"/>
    <property type="project" value="UniProtKB-KW"/>
</dbReference>
<dbReference type="InterPro" id="IPR004101">
    <property type="entry name" value="Mur_ligase_C"/>
</dbReference>
<comment type="caution">
    <text evidence="7">The sequence shown here is derived from an EMBL/GenBank/DDBJ whole genome shotgun (WGS) entry which is preliminary data.</text>
</comment>
<feature type="transmembrane region" description="Helical" evidence="4">
    <location>
        <begin position="99"/>
        <end position="119"/>
    </location>
</feature>
<reference evidence="7 8" key="1">
    <citation type="submission" date="2022-06" db="EMBL/GenBank/DDBJ databases">
        <title>Isolation of gut microbiota from human fecal samples.</title>
        <authorList>
            <person name="Pamer E.G."/>
            <person name="Barat B."/>
            <person name="Waligurski E."/>
            <person name="Medina S."/>
            <person name="Paddock L."/>
            <person name="Mostad J."/>
        </authorList>
    </citation>
    <scope>NUCLEOTIDE SEQUENCE [LARGE SCALE GENOMIC DNA]</scope>
    <source>
        <strain evidence="7 8">DFI.6.1</strain>
    </source>
</reference>
<evidence type="ECO:0000259" key="5">
    <source>
        <dbReference type="Pfam" id="PF02875"/>
    </source>
</evidence>
<evidence type="ECO:0000256" key="4">
    <source>
        <dbReference type="SAM" id="Phobius"/>
    </source>
</evidence>
<dbReference type="InterPro" id="IPR036565">
    <property type="entry name" value="Mur-like_cat_sf"/>
</dbReference>
<dbReference type="Gene3D" id="3.40.1190.10">
    <property type="entry name" value="Mur-like, catalytic domain"/>
    <property type="match status" value="1"/>
</dbReference>
<dbReference type="InterPro" id="IPR051046">
    <property type="entry name" value="MurCDEF_CellWall_CoF430Synth"/>
</dbReference>
<organism evidence="7 8">
    <name type="scientific">Massilicoli timonensis</name>
    <dbReference type="NCBI Taxonomy" id="2015901"/>
    <lineage>
        <taxon>Bacteria</taxon>
        <taxon>Bacillati</taxon>
        <taxon>Bacillota</taxon>
        <taxon>Erysipelotrichia</taxon>
        <taxon>Erysipelotrichales</taxon>
        <taxon>Erysipelotrichaceae</taxon>
        <taxon>Massilicoli</taxon>
    </lineage>
</organism>
<keyword evidence="2" id="KW-0547">Nucleotide-binding</keyword>
<evidence type="ECO:0000313" key="7">
    <source>
        <dbReference type="EMBL" id="MCQ5121368.1"/>
    </source>
</evidence>
<feature type="domain" description="Mur ligase central" evidence="6">
    <location>
        <begin position="173"/>
        <end position="361"/>
    </location>
</feature>
<evidence type="ECO:0000256" key="1">
    <source>
        <dbReference type="ARBA" id="ARBA00022598"/>
    </source>
</evidence>
<dbReference type="SUPFAM" id="SSF53623">
    <property type="entry name" value="MurD-like peptide ligases, catalytic domain"/>
    <property type="match status" value="1"/>
</dbReference>
<evidence type="ECO:0000259" key="6">
    <source>
        <dbReference type="Pfam" id="PF08245"/>
    </source>
</evidence>
<dbReference type="PANTHER" id="PTHR43024:SF1">
    <property type="entry name" value="UDP-N-ACETYLMURAMOYL-TRIPEPTIDE--D-ALANYL-D-ALANINE LIGASE"/>
    <property type="match status" value="1"/>
</dbReference>
<protein>
    <submittedName>
        <fullName evidence="7">UDP-N-acetylmuramoyl-tripeptide--D-alanyl-D-alanine ligase</fullName>
    </submittedName>
</protein>
<dbReference type="InterPro" id="IPR013221">
    <property type="entry name" value="Mur_ligase_cen"/>
</dbReference>
<keyword evidence="3" id="KW-0067">ATP-binding</keyword>
<dbReference type="PANTHER" id="PTHR43024">
    <property type="entry name" value="UDP-N-ACETYLMURAMOYL-TRIPEPTIDE--D-ALANYL-D-ALANINE LIGASE"/>
    <property type="match status" value="1"/>
</dbReference>
<keyword evidence="8" id="KW-1185">Reference proteome</keyword>
<feature type="transmembrane region" description="Helical" evidence="4">
    <location>
        <begin position="43"/>
        <end position="62"/>
    </location>
</feature>
<evidence type="ECO:0000256" key="3">
    <source>
        <dbReference type="ARBA" id="ARBA00022840"/>
    </source>
</evidence>
<keyword evidence="1 7" id="KW-0436">Ligase</keyword>
<proteinExistence type="predicted"/>
<keyword evidence="4" id="KW-1133">Transmembrane helix</keyword>
<accession>A0ABT1SJG2</accession>
<gene>
    <name evidence="7" type="ORF">NE663_03735</name>
</gene>
<dbReference type="Pfam" id="PF02875">
    <property type="entry name" value="Mur_ligase_C"/>
    <property type="match status" value="1"/>
</dbReference>
<dbReference type="InterPro" id="IPR036615">
    <property type="entry name" value="Mur_ligase_C_dom_sf"/>
</dbReference>
<name>A0ABT1SJG2_9FIRM</name>
<dbReference type="Gene3D" id="3.90.190.20">
    <property type="entry name" value="Mur ligase, C-terminal domain"/>
    <property type="match status" value="1"/>
</dbReference>
<dbReference type="EMBL" id="JANGCH010000003">
    <property type="protein sequence ID" value="MCQ5121368.1"/>
    <property type="molecule type" value="Genomic_DNA"/>
</dbReference>
<evidence type="ECO:0000313" key="8">
    <source>
        <dbReference type="Proteomes" id="UP001524435"/>
    </source>
</evidence>
<dbReference type="RefSeq" id="WP_256197516.1">
    <property type="nucleotide sequence ID" value="NZ_JANGCH010000003.1"/>
</dbReference>